<keyword evidence="5" id="KW-1185">Reference proteome</keyword>
<comment type="caution">
    <text evidence="4">The sequence shown here is derived from an EMBL/GenBank/DDBJ whole genome shotgun (WGS) entry which is preliminary data.</text>
</comment>
<dbReference type="InterPro" id="IPR003658">
    <property type="entry name" value="Anti-sigma_ant"/>
</dbReference>
<organism evidence="4 5">
    <name type="scientific">Streptomyces tsukubensis</name>
    <dbReference type="NCBI Taxonomy" id="83656"/>
    <lineage>
        <taxon>Bacteria</taxon>
        <taxon>Bacillati</taxon>
        <taxon>Actinomycetota</taxon>
        <taxon>Actinomycetes</taxon>
        <taxon>Kitasatosporales</taxon>
        <taxon>Streptomycetaceae</taxon>
        <taxon>Streptomyces</taxon>
    </lineage>
</organism>
<dbReference type="Proteomes" id="UP000190539">
    <property type="component" value="Unassembled WGS sequence"/>
</dbReference>
<dbReference type="Pfam" id="PF13466">
    <property type="entry name" value="STAS_2"/>
    <property type="match status" value="1"/>
</dbReference>
<reference evidence="4 5" key="1">
    <citation type="submission" date="2017-02" db="EMBL/GenBank/DDBJ databases">
        <title>Draft Genome Sequence of Streptomyces tsukubaensis F601, a Producer of the immunosuppressant tacrolimus FK506.</title>
        <authorList>
            <person name="Zong G."/>
            <person name="Zhong C."/>
            <person name="Fu J."/>
            <person name="Qin R."/>
            <person name="Cao G."/>
        </authorList>
    </citation>
    <scope>NUCLEOTIDE SEQUENCE [LARGE SCALE GENOMIC DNA]</scope>
    <source>
        <strain evidence="4 5">F601</strain>
    </source>
</reference>
<comment type="similarity">
    <text evidence="1 2">Belongs to the anti-sigma-factor antagonist family.</text>
</comment>
<feature type="domain" description="STAS" evidence="3">
    <location>
        <begin position="1"/>
        <end position="93"/>
    </location>
</feature>
<dbReference type="Gene3D" id="3.30.750.24">
    <property type="entry name" value="STAS domain"/>
    <property type="match status" value="1"/>
</dbReference>
<evidence type="ECO:0000313" key="4">
    <source>
        <dbReference type="EMBL" id="OON82406.1"/>
    </source>
</evidence>
<evidence type="ECO:0000256" key="2">
    <source>
        <dbReference type="RuleBase" id="RU003749"/>
    </source>
</evidence>
<sequence>METAEGQGEVLLTLEGDLDYETAALLHSALEATAYGPGRRLALDLSGLVFFDSGGINALLAVRRSALDAGAELTILRMSSMVERIFGMTGLDEIFAPHDGGPSVPGNPEGKG</sequence>
<dbReference type="PANTHER" id="PTHR33495:SF2">
    <property type="entry name" value="ANTI-SIGMA FACTOR ANTAGONIST TM_1081-RELATED"/>
    <property type="match status" value="1"/>
</dbReference>
<accession>A0A1V4AFG1</accession>
<dbReference type="InterPro" id="IPR036513">
    <property type="entry name" value="STAS_dom_sf"/>
</dbReference>
<dbReference type="EMBL" id="MVFC01000002">
    <property type="protein sequence ID" value="OON82406.1"/>
    <property type="molecule type" value="Genomic_DNA"/>
</dbReference>
<dbReference type="PANTHER" id="PTHR33495">
    <property type="entry name" value="ANTI-SIGMA FACTOR ANTAGONIST TM_1081-RELATED-RELATED"/>
    <property type="match status" value="1"/>
</dbReference>
<proteinExistence type="inferred from homology"/>
<dbReference type="NCBIfam" id="TIGR00377">
    <property type="entry name" value="ant_ant_sig"/>
    <property type="match status" value="1"/>
</dbReference>
<evidence type="ECO:0000313" key="5">
    <source>
        <dbReference type="Proteomes" id="UP000190539"/>
    </source>
</evidence>
<dbReference type="CDD" id="cd07043">
    <property type="entry name" value="STAS_anti-anti-sigma_factors"/>
    <property type="match status" value="1"/>
</dbReference>
<dbReference type="STRING" id="83656.B1H18_03070"/>
<dbReference type="InterPro" id="IPR058548">
    <property type="entry name" value="MlaB-like_STAS"/>
</dbReference>
<name>A0A1V4AFG1_9ACTN</name>
<protein>
    <recommendedName>
        <fullName evidence="2">Anti-sigma factor antagonist</fullName>
    </recommendedName>
</protein>
<gene>
    <name evidence="4" type="ORF">B1H18_03070</name>
</gene>
<dbReference type="PROSITE" id="PS50801">
    <property type="entry name" value="STAS"/>
    <property type="match status" value="1"/>
</dbReference>
<evidence type="ECO:0000256" key="1">
    <source>
        <dbReference type="ARBA" id="ARBA00009013"/>
    </source>
</evidence>
<evidence type="ECO:0000259" key="3">
    <source>
        <dbReference type="PROSITE" id="PS50801"/>
    </source>
</evidence>
<dbReference type="SUPFAM" id="SSF52091">
    <property type="entry name" value="SpoIIaa-like"/>
    <property type="match status" value="1"/>
</dbReference>
<dbReference type="AlphaFoldDB" id="A0A1V4AFG1"/>
<dbReference type="InterPro" id="IPR002645">
    <property type="entry name" value="STAS_dom"/>
</dbReference>
<dbReference type="GO" id="GO:0043856">
    <property type="term" value="F:anti-sigma factor antagonist activity"/>
    <property type="evidence" value="ECO:0007669"/>
    <property type="project" value="InterPro"/>
</dbReference>